<sequence>MAANSRTIIKIVLLIVVPWVFLIFSAPLYNRKDPELFGWPFLWWYLFLWVFIQPALTYIVYKFIDRGGEV</sequence>
<evidence type="ECO:0000256" key="1">
    <source>
        <dbReference type="SAM" id="Phobius"/>
    </source>
</evidence>
<proteinExistence type="predicted"/>
<dbReference type="Proteomes" id="UP000008138">
    <property type="component" value="Chromosome"/>
</dbReference>
<evidence type="ECO:0008006" key="4">
    <source>
        <dbReference type="Google" id="ProtNLM"/>
    </source>
</evidence>
<dbReference type="Pfam" id="PF11755">
    <property type="entry name" value="DUF3311"/>
    <property type="match status" value="1"/>
</dbReference>
<feature type="transmembrane region" description="Helical" evidence="1">
    <location>
        <begin position="7"/>
        <end position="29"/>
    </location>
</feature>
<keyword evidence="1" id="KW-1133">Transmembrane helix</keyword>
<dbReference type="OrthoDB" id="8235at2157"/>
<keyword evidence="3" id="KW-1185">Reference proteome</keyword>
<protein>
    <recommendedName>
        <fullName evidence="4">DUF3311 domain-containing protein</fullName>
    </recommendedName>
</protein>
<dbReference type="KEGG" id="tuz:TUZN_0200"/>
<keyword evidence="1" id="KW-0472">Membrane</keyword>
<reference key="2">
    <citation type="submission" date="2011-03" db="EMBL/GenBank/DDBJ databases">
        <title>Complete genome sequence of the thermoacidophilic crenarchaeon Thermoproteus uzoniensis 768-20.</title>
        <authorList>
            <person name="Mardanov A.V."/>
            <person name="Gumerov V.M."/>
            <person name="Beletsky A.V."/>
            <person name="Prokofeva M.I."/>
            <person name="Bonch-Osmolovskaya E.A."/>
            <person name="Ravin N.V."/>
            <person name="Skryabin K.G."/>
        </authorList>
    </citation>
    <scope>NUCLEOTIDE SEQUENCE</scope>
    <source>
        <strain>768-20</strain>
    </source>
</reference>
<reference evidence="2 3" key="1">
    <citation type="journal article" date="2011" name="J. Bacteriol.">
        <title>Complete genome sequence of the thermoacidophilic crenarchaeon Thermoproteus uzoniensis 768-20.</title>
        <authorList>
            <person name="Mardanov A.V."/>
            <person name="Gumerov V.M."/>
            <person name="Beletsky A.V."/>
            <person name="Prokofeva M.I."/>
            <person name="Bonch-Osmolovskaya E.A."/>
            <person name="Ravin N.V."/>
            <person name="Skryabin K.G."/>
        </authorList>
    </citation>
    <scope>NUCLEOTIDE SEQUENCE [LARGE SCALE GENOMIC DNA]</scope>
    <source>
        <strain evidence="2 3">768-20</strain>
    </source>
</reference>
<dbReference type="STRING" id="999630.TUZN_0200"/>
<gene>
    <name evidence="2" type="ordered locus">TUZN_0200</name>
</gene>
<accession>F2L1V9</accession>
<dbReference type="HOGENOM" id="CLU_183045_1_1_2"/>
<dbReference type="eggNOG" id="arCOG03694">
    <property type="taxonomic scope" value="Archaea"/>
</dbReference>
<organism evidence="2 3">
    <name type="scientific">Thermoproteus uzoniensis (strain 768-20)</name>
    <dbReference type="NCBI Taxonomy" id="999630"/>
    <lineage>
        <taxon>Archaea</taxon>
        <taxon>Thermoproteota</taxon>
        <taxon>Thermoprotei</taxon>
        <taxon>Thermoproteales</taxon>
        <taxon>Thermoproteaceae</taxon>
        <taxon>Thermoproteus</taxon>
    </lineage>
</organism>
<name>F2L1V9_THEU7</name>
<dbReference type="InterPro" id="IPR021741">
    <property type="entry name" value="DUF3311"/>
</dbReference>
<dbReference type="RefSeq" id="WP_013679036.1">
    <property type="nucleotide sequence ID" value="NC_015315.1"/>
</dbReference>
<feature type="transmembrane region" description="Helical" evidence="1">
    <location>
        <begin position="41"/>
        <end position="61"/>
    </location>
</feature>
<dbReference type="AlphaFoldDB" id="F2L1V9"/>
<evidence type="ECO:0000313" key="2">
    <source>
        <dbReference type="EMBL" id="AEA11700.1"/>
    </source>
</evidence>
<dbReference type="GeneID" id="10359749"/>
<keyword evidence="1" id="KW-0812">Transmembrane</keyword>
<evidence type="ECO:0000313" key="3">
    <source>
        <dbReference type="Proteomes" id="UP000008138"/>
    </source>
</evidence>
<dbReference type="EMBL" id="CP002590">
    <property type="protein sequence ID" value="AEA11700.1"/>
    <property type="molecule type" value="Genomic_DNA"/>
</dbReference>